<evidence type="ECO:0000256" key="1">
    <source>
        <dbReference type="SAM" id="MobiDB-lite"/>
    </source>
</evidence>
<proteinExistence type="predicted"/>
<sequence length="212" mass="23899">MQLVKRSALTLFLAVLSFTAQAHPHSFIRLQTQLVSENDRFVALKMRWTMDEITSADLLYDAGDAKPGSEIWKKLAAEVMANVLGQHYFTEVWHNGQKVKFKNRPTEYGMEREAHQAVLTFVLPLAEPQPLSGQTYTFSTFDPTYYVDMSYANDRDASLPQALSTQCSISVHTPTPSEETLSFAQSLDKEDAPPEDMDLGKQFAQKVTVQCQ</sequence>
<feature type="chain" id="PRO_5043500906" evidence="2">
    <location>
        <begin position="23"/>
        <end position="212"/>
    </location>
</feature>
<dbReference type="GeneID" id="45134529"/>
<feature type="region of interest" description="Disordered" evidence="1">
    <location>
        <begin position="171"/>
        <end position="197"/>
    </location>
</feature>
<dbReference type="InterPro" id="IPR016537">
    <property type="entry name" value="UCP008159_ABC"/>
</dbReference>
<keyword evidence="2" id="KW-0732">Signal</keyword>
<dbReference type="AlphaFoldDB" id="A0A078LE57"/>
<dbReference type="EMBL" id="LK931336">
    <property type="protein sequence ID" value="CDZ82158.1"/>
    <property type="molecule type" value="Genomic_DNA"/>
</dbReference>
<evidence type="ECO:0000256" key="2">
    <source>
        <dbReference type="SAM" id="SignalP"/>
    </source>
</evidence>
<dbReference type="Pfam" id="PF06226">
    <property type="entry name" value="DUF1007"/>
    <property type="match status" value="1"/>
</dbReference>
<protein>
    <submittedName>
        <fullName evidence="3">Uncharacterized protein</fullName>
    </submittedName>
</protein>
<accession>A0A078LE57</accession>
<gene>
    <name evidence="3" type="ORF">BN1086_00227</name>
</gene>
<organism evidence="3">
    <name type="scientific">Citrobacter koseri</name>
    <name type="common">Citrobacter diversus</name>
    <dbReference type="NCBI Taxonomy" id="545"/>
    <lineage>
        <taxon>Bacteria</taxon>
        <taxon>Pseudomonadati</taxon>
        <taxon>Pseudomonadota</taxon>
        <taxon>Gammaproteobacteria</taxon>
        <taxon>Enterobacterales</taxon>
        <taxon>Enterobacteriaceae</taxon>
        <taxon>Citrobacter</taxon>
    </lineage>
</organism>
<reference evidence="3" key="1">
    <citation type="submission" date="2014-06" db="EMBL/GenBank/DDBJ databases">
        <authorList>
            <person name="Urmite Genomes Urmite Genomes"/>
        </authorList>
    </citation>
    <scope>NUCLEOTIDE SEQUENCE</scope>
</reference>
<name>A0A078LE57_CITKO</name>
<dbReference type="PIRSF" id="PIRSF008159">
    <property type="entry name" value="UCP008159_ABC"/>
    <property type="match status" value="1"/>
</dbReference>
<evidence type="ECO:0000313" key="3">
    <source>
        <dbReference type="EMBL" id="CDZ82158.1"/>
    </source>
</evidence>
<dbReference type="RefSeq" id="WP_012131242.1">
    <property type="nucleotide sequence ID" value="NZ_CP052059.1"/>
</dbReference>
<feature type="compositionally biased region" description="Polar residues" evidence="1">
    <location>
        <begin position="171"/>
        <end position="185"/>
    </location>
</feature>
<feature type="signal peptide" evidence="2">
    <location>
        <begin position="1"/>
        <end position="22"/>
    </location>
</feature>
<dbReference type="OMA" id="YGAMFAN"/>
<dbReference type="PATRIC" id="fig|545.12.peg.213"/>
<dbReference type="InterPro" id="IPR010412">
    <property type="entry name" value="DUF1007"/>
</dbReference>